<dbReference type="CDD" id="cd16432">
    <property type="entry name" value="CheB_Rec"/>
    <property type="match status" value="1"/>
</dbReference>
<feature type="active site" evidence="5 6">
    <location>
        <position position="279"/>
    </location>
</feature>
<evidence type="ECO:0000256" key="6">
    <source>
        <dbReference type="PROSITE-ProRule" id="PRU00050"/>
    </source>
</evidence>
<dbReference type="PROSITE" id="PS50110">
    <property type="entry name" value="RESPONSE_REGULATORY"/>
    <property type="match status" value="1"/>
</dbReference>
<comment type="caution">
    <text evidence="11">The sequence shown here is derived from an EMBL/GenBank/DDBJ whole genome shotgun (WGS) entry which is preliminary data.</text>
</comment>
<sequence length="335" mass="35591">MRCAITRLLESDAMIQVIGTARDGVEALEKLELLRPDVLTLDVEMPRMDGLTTLARIMERSPTPVVMLSALTVEGAEATLRALHLGAVDFVPKPSGSLSLNIQESKEEILRKVKTAARARLTRSSPAAKEAARPASTGTKATPGRFSRRHKLIVIGSSTGGPKALHLLLPQLPADLPACVLIVQHMPAGFTRCLADGLDRISSIVVREAQAGDRLAAGLALVAPGDRHLILREGDRISLDERAPRLHGVRPAVDITLESAARLYGPAVVAVILTGMGSDGTQGAALVKAHKGHVIAEDESTCIVYGMPKQVVEGGHADEVLPLPQIVPELVRLTT</sequence>
<dbReference type="Gene3D" id="3.40.50.180">
    <property type="entry name" value="Methylesterase CheB, C-terminal domain"/>
    <property type="match status" value="1"/>
</dbReference>
<dbReference type="PANTHER" id="PTHR42872:SF6">
    <property type="entry name" value="PROTEIN-GLUTAMATE METHYLESTERASE_PROTEIN-GLUTAMINE GLUTAMINASE"/>
    <property type="match status" value="1"/>
</dbReference>
<dbReference type="Pfam" id="PF01339">
    <property type="entry name" value="CheB_methylest"/>
    <property type="match status" value="1"/>
</dbReference>
<proteinExistence type="inferred from homology"/>
<dbReference type="EC" id="3.1.1.61" evidence="5"/>
<accession>A0A932FXC8</accession>
<comment type="similarity">
    <text evidence="5">Belongs to the CheB family.</text>
</comment>
<comment type="subcellular location">
    <subcellularLocation>
        <location evidence="5">Cytoplasm</location>
    </subcellularLocation>
</comment>
<comment type="PTM">
    <text evidence="5">Phosphorylated by CheA. Phosphorylation of the N-terminal regulatory domain activates the methylesterase activity.</text>
</comment>
<keyword evidence="2 5" id="KW-0145">Chemotaxis</keyword>
<dbReference type="NCBIfam" id="NF001965">
    <property type="entry name" value="PRK00742.1"/>
    <property type="match status" value="1"/>
</dbReference>
<evidence type="ECO:0000259" key="10">
    <source>
        <dbReference type="PROSITE" id="PS50122"/>
    </source>
</evidence>
<dbReference type="GO" id="GO:0006935">
    <property type="term" value="P:chemotaxis"/>
    <property type="evidence" value="ECO:0007669"/>
    <property type="project" value="UniProtKB-UniRule"/>
</dbReference>
<dbReference type="SUPFAM" id="SSF52738">
    <property type="entry name" value="Methylesterase CheB, C-terminal domain"/>
    <property type="match status" value="1"/>
</dbReference>
<dbReference type="EMBL" id="JACPRF010000020">
    <property type="protein sequence ID" value="MBI2875369.1"/>
    <property type="molecule type" value="Genomic_DNA"/>
</dbReference>
<comment type="catalytic activity">
    <reaction evidence="5">
        <text>L-glutaminyl-[protein] + H2O = L-glutamyl-[protein] + NH4(+)</text>
        <dbReference type="Rhea" id="RHEA:16441"/>
        <dbReference type="Rhea" id="RHEA-COMP:10207"/>
        <dbReference type="Rhea" id="RHEA-COMP:10208"/>
        <dbReference type="ChEBI" id="CHEBI:15377"/>
        <dbReference type="ChEBI" id="CHEBI:28938"/>
        <dbReference type="ChEBI" id="CHEBI:29973"/>
        <dbReference type="ChEBI" id="CHEBI:30011"/>
        <dbReference type="EC" id="3.5.1.44"/>
    </reaction>
</comment>
<evidence type="ECO:0000256" key="8">
    <source>
        <dbReference type="SAM" id="MobiDB-lite"/>
    </source>
</evidence>
<comment type="function">
    <text evidence="5">Involved in chemotaxis. Part of a chemotaxis signal transduction system that modulates chemotaxis in response to various stimuli. Catalyzes the demethylation of specific methylglutamate residues introduced into the chemoreceptors (methyl-accepting chemotaxis proteins or MCP) by CheR. Also mediates the irreversible deamidation of specific glutamine residues to glutamic acid.</text>
</comment>
<organism evidence="11 12">
    <name type="scientific">Tectimicrobiota bacterium</name>
    <dbReference type="NCBI Taxonomy" id="2528274"/>
    <lineage>
        <taxon>Bacteria</taxon>
        <taxon>Pseudomonadati</taxon>
        <taxon>Nitrospinota/Tectimicrobiota group</taxon>
        <taxon>Candidatus Tectimicrobiota</taxon>
    </lineage>
</organism>
<keyword evidence="1 5" id="KW-0963">Cytoplasm</keyword>
<evidence type="ECO:0000256" key="1">
    <source>
        <dbReference type="ARBA" id="ARBA00022490"/>
    </source>
</evidence>
<evidence type="ECO:0000313" key="11">
    <source>
        <dbReference type="EMBL" id="MBI2875369.1"/>
    </source>
</evidence>
<dbReference type="GO" id="GO:0008984">
    <property type="term" value="F:protein-glutamate methylesterase activity"/>
    <property type="evidence" value="ECO:0007669"/>
    <property type="project" value="UniProtKB-UniRule"/>
</dbReference>
<dbReference type="Pfam" id="PF00072">
    <property type="entry name" value="Response_reg"/>
    <property type="match status" value="1"/>
</dbReference>
<dbReference type="GO" id="GO:0005737">
    <property type="term" value="C:cytoplasm"/>
    <property type="evidence" value="ECO:0007669"/>
    <property type="project" value="UniProtKB-SubCell"/>
</dbReference>
<keyword evidence="3 5" id="KW-0378">Hydrolase</keyword>
<feature type="domain" description="CheB-type methylesterase" evidence="10">
    <location>
        <begin position="143"/>
        <end position="335"/>
    </location>
</feature>
<evidence type="ECO:0000256" key="7">
    <source>
        <dbReference type="PROSITE-ProRule" id="PRU00169"/>
    </source>
</evidence>
<dbReference type="CDD" id="cd17541">
    <property type="entry name" value="REC_CheB-like"/>
    <property type="match status" value="1"/>
</dbReference>
<evidence type="ECO:0000256" key="2">
    <source>
        <dbReference type="ARBA" id="ARBA00022500"/>
    </source>
</evidence>
<name>A0A932FXC8_UNCTE</name>
<feature type="active site" evidence="5 6">
    <location>
        <position position="158"/>
    </location>
</feature>
<dbReference type="InterPro" id="IPR001789">
    <property type="entry name" value="Sig_transdc_resp-reg_receiver"/>
</dbReference>
<dbReference type="Proteomes" id="UP000769766">
    <property type="component" value="Unassembled WGS sequence"/>
</dbReference>
<feature type="active site" evidence="5 6">
    <location>
        <position position="185"/>
    </location>
</feature>
<dbReference type="PROSITE" id="PS50122">
    <property type="entry name" value="CHEB"/>
    <property type="match status" value="1"/>
</dbReference>
<dbReference type="InterPro" id="IPR011006">
    <property type="entry name" value="CheY-like_superfamily"/>
</dbReference>
<feature type="domain" description="Response regulatory" evidence="9">
    <location>
        <begin position="1"/>
        <end position="108"/>
    </location>
</feature>
<keyword evidence="5 7" id="KW-0597">Phosphoprotein</keyword>
<comment type="domain">
    <text evidence="5">Contains a C-terminal catalytic domain, and an N-terminal region which modulates catalytic activity.</text>
</comment>
<comment type="catalytic activity">
    <reaction evidence="4 5">
        <text>[protein]-L-glutamate 5-O-methyl ester + H2O = L-glutamyl-[protein] + methanol + H(+)</text>
        <dbReference type="Rhea" id="RHEA:23236"/>
        <dbReference type="Rhea" id="RHEA-COMP:10208"/>
        <dbReference type="Rhea" id="RHEA-COMP:10311"/>
        <dbReference type="ChEBI" id="CHEBI:15377"/>
        <dbReference type="ChEBI" id="CHEBI:15378"/>
        <dbReference type="ChEBI" id="CHEBI:17790"/>
        <dbReference type="ChEBI" id="CHEBI:29973"/>
        <dbReference type="ChEBI" id="CHEBI:82795"/>
        <dbReference type="EC" id="3.1.1.61"/>
    </reaction>
</comment>
<dbReference type="HAMAP" id="MF_00099">
    <property type="entry name" value="CheB_chemtxs"/>
    <property type="match status" value="1"/>
</dbReference>
<dbReference type="PIRSF" id="PIRSF000876">
    <property type="entry name" value="RR_chemtxs_CheB"/>
    <property type="match status" value="1"/>
</dbReference>
<dbReference type="SUPFAM" id="SSF52172">
    <property type="entry name" value="CheY-like"/>
    <property type="match status" value="1"/>
</dbReference>
<gene>
    <name evidence="5" type="primary">cheB</name>
    <name evidence="11" type="ORF">HYY20_00640</name>
</gene>
<dbReference type="GO" id="GO:0050568">
    <property type="term" value="F:protein-glutamine glutaminase activity"/>
    <property type="evidence" value="ECO:0007669"/>
    <property type="project" value="UniProtKB-UniRule"/>
</dbReference>
<feature type="modified residue" description="4-aspartylphosphate" evidence="5 7">
    <location>
        <position position="42"/>
    </location>
</feature>
<dbReference type="InterPro" id="IPR035909">
    <property type="entry name" value="CheB_C"/>
</dbReference>
<evidence type="ECO:0000256" key="4">
    <source>
        <dbReference type="ARBA" id="ARBA00048267"/>
    </source>
</evidence>
<dbReference type="InterPro" id="IPR008248">
    <property type="entry name" value="CheB-like"/>
</dbReference>
<protein>
    <recommendedName>
        <fullName evidence="5">Protein-glutamate methylesterase/protein-glutamine glutaminase</fullName>
        <ecNumber evidence="5">3.1.1.61</ecNumber>
        <ecNumber evidence="5">3.5.1.44</ecNumber>
    </recommendedName>
</protein>
<dbReference type="Gene3D" id="3.40.50.2300">
    <property type="match status" value="1"/>
</dbReference>
<evidence type="ECO:0000259" key="9">
    <source>
        <dbReference type="PROSITE" id="PS50110"/>
    </source>
</evidence>
<dbReference type="InterPro" id="IPR000673">
    <property type="entry name" value="Sig_transdc_resp-reg_Me-estase"/>
</dbReference>
<evidence type="ECO:0000313" key="12">
    <source>
        <dbReference type="Proteomes" id="UP000769766"/>
    </source>
</evidence>
<dbReference type="SMART" id="SM00448">
    <property type="entry name" value="REC"/>
    <property type="match status" value="1"/>
</dbReference>
<dbReference type="PANTHER" id="PTHR42872">
    <property type="entry name" value="PROTEIN-GLUTAMATE METHYLESTERASE/PROTEIN-GLUTAMINE GLUTAMINASE"/>
    <property type="match status" value="1"/>
</dbReference>
<dbReference type="EC" id="3.5.1.44" evidence="5"/>
<dbReference type="GO" id="GO:0000156">
    <property type="term" value="F:phosphorelay response regulator activity"/>
    <property type="evidence" value="ECO:0007669"/>
    <property type="project" value="InterPro"/>
</dbReference>
<evidence type="ECO:0000256" key="5">
    <source>
        <dbReference type="HAMAP-Rule" id="MF_00099"/>
    </source>
</evidence>
<evidence type="ECO:0000256" key="3">
    <source>
        <dbReference type="ARBA" id="ARBA00022801"/>
    </source>
</evidence>
<dbReference type="AlphaFoldDB" id="A0A932FXC8"/>
<feature type="region of interest" description="Disordered" evidence="8">
    <location>
        <begin position="121"/>
        <end position="143"/>
    </location>
</feature>
<reference evidence="11" key="1">
    <citation type="submission" date="2020-07" db="EMBL/GenBank/DDBJ databases">
        <title>Huge and variable diversity of episymbiotic CPR bacteria and DPANN archaea in groundwater ecosystems.</title>
        <authorList>
            <person name="He C.Y."/>
            <person name="Keren R."/>
            <person name="Whittaker M."/>
            <person name="Farag I.F."/>
            <person name="Doudna J."/>
            <person name="Cate J.H.D."/>
            <person name="Banfield J.F."/>
        </authorList>
    </citation>
    <scope>NUCLEOTIDE SEQUENCE</scope>
    <source>
        <strain evidence="11">NC_groundwater_672_Ag_B-0.1um_62_36</strain>
    </source>
</reference>